<feature type="transmembrane region" description="Helical" evidence="7">
    <location>
        <begin position="194"/>
        <end position="214"/>
    </location>
</feature>
<dbReference type="PANTHER" id="PTHR33508">
    <property type="entry name" value="UPF0056 MEMBRANE PROTEIN YHCE"/>
    <property type="match status" value="1"/>
</dbReference>
<dbReference type="PANTHER" id="PTHR33508:SF1">
    <property type="entry name" value="UPF0056 MEMBRANE PROTEIN YHCE"/>
    <property type="match status" value="1"/>
</dbReference>
<dbReference type="KEGG" id="cvc:BKX93_04185"/>
<keyword evidence="11" id="KW-1185">Reference proteome</keyword>
<dbReference type="Pfam" id="PF01914">
    <property type="entry name" value="MarC"/>
    <property type="match status" value="1"/>
</dbReference>
<dbReference type="InterPro" id="IPR002771">
    <property type="entry name" value="Multi_antbiot-R_MarC"/>
</dbReference>
<dbReference type="EMBL" id="CP017707">
    <property type="protein sequence ID" value="AOZ49277.1"/>
    <property type="molecule type" value="Genomic_DNA"/>
</dbReference>
<dbReference type="GeneID" id="68840408"/>
<dbReference type="Proteomes" id="UP001455709">
    <property type="component" value="Unassembled WGS sequence"/>
</dbReference>
<evidence type="ECO:0000313" key="11">
    <source>
        <dbReference type="Proteomes" id="UP001455709"/>
    </source>
</evidence>
<dbReference type="NCBIfam" id="TIGR00427">
    <property type="entry name" value="NAAT family transporter"/>
    <property type="match status" value="1"/>
</dbReference>
<dbReference type="Proteomes" id="UP000178776">
    <property type="component" value="Chromosome"/>
</dbReference>
<feature type="transmembrane region" description="Helical" evidence="7">
    <location>
        <begin position="123"/>
        <end position="145"/>
    </location>
</feature>
<evidence type="ECO:0000256" key="7">
    <source>
        <dbReference type="RuleBase" id="RU362048"/>
    </source>
</evidence>
<feature type="transmembrane region" description="Helical" evidence="7">
    <location>
        <begin position="12"/>
        <end position="32"/>
    </location>
</feature>
<accession>A0A1D9LDC3</accession>
<reference evidence="9 11" key="2">
    <citation type="submission" date="2024-05" db="EMBL/GenBank/DDBJ databases">
        <authorList>
            <person name="De Oliveira J.P."/>
            <person name="Noriler S.A."/>
            <person name="De Oliveira A.G."/>
            <person name="Sipoli D.S."/>
        </authorList>
    </citation>
    <scope>NUCLEOTIDE SEQUENCE [LARGE SCALE GENOMIC DNA]</scope>
    <source>
        <strain evidence="9 11">LABIM189</strain>
    </source>
</reference>
<keyword evidence="3" id="KW-1003">Cell membrane</keyword>
<gene>
    <name evidence="9" type="ORF">ABGV49_19310</name>
    <name evidence="8" type="ORF">BKX93_04185</name>
</gene>
<dbReference type="EMBL" id="JBDOJC010000001">
    <property type="protein sequence ID" value="MEO2219208.1"/>
    <property type="molecule type" value="Genomic_DNA"/>
</dbReference>
<evidence type="ECO:0000256" key="1">
    <source>
        <dbReference type="ARBA" id="ARBA00004651"/>
    </source>
</evidence>
<evidence type="ECO:0000313" key="10">
    <source>
        <dbReference type="Proteomes" id="UP000178776"/>
    </source>
</evidence>
<comment type="similarity">
    <text evidence="2 7">Belongs to the UPF0056 (MarC) family.</text>
</comment>
<reference evidence="8 10" key="1">
    <citation type="submission" date="2016-10" db="EMBL/GenBank/DDBJ databases">
        <title>Chromobacterium muskegensis sp. nov., an insecticidal bacterium isolated from Sphagnum bogs.</title>
        <authorList>
            <person name="Sparks M.E."/>
            <person name="Blackburn M.B."/>
            <person name="Gundersen-Rindal D.E."/>
            <person name="Mitchell A."/>
            <person name="Farrar R."/>
            <person name="Kuhar D."/>
        </authorList>
    </citation>
    <scope>NUCLEOTIDE SEQUENCE [LARGE SCALE GENOMIC DNA]</scope>
    <source>
        <strain evidence="8 10">21-1</strain>
    </source>
</reference>
<dbReference type="STRING" id="1108595.BKX93_04185"/>
<evidence type="ECO:0000256" key="2">
    <source>
        <dbReference type="ARBA" id="ARBA00009784"/>
    </source>
</evidence>
<proteinExistence type="inferred from homology"/>
<feature type="transmembrane region" description="Helical" evidence="7">
    <location>
        <begin position="157"/>
        <end position="182"/>
    </location>
</feature>
<evidence type="ECO:0000313" key="9">
    <source>
        <dbReference type="EMBL" id="MEO2219208.1"/>
    </source>
</evidence>
<dbReference type="GO" id="GO:0005886">
    <property type="term" value="C:plasma membrane"/>
    <property type="evidence" value="ECO:0007669"/>
    <property type="project" value="UniProtKB-SubCell"/>
</dbReference>
<feature type="transmembrane region" description="Helical" evidence="7">
    <location>
        <begin position="52"/>
        <end position="72"/>
    </location>
</feature>
<dbReference type="AlphaFoldDB" id="A0A1D9LDC3"/>
<protein>
    <recommendedName>
        <fullName evidence="7">UPF0056 membrane protein</fullName>
    </recommendedName>
</protein>
<keyword evidence="4 7" id="KW-0812">Transmembrane</keyword>
<dbReference type="RefSeq" id="WP_021476030.1">
    <property type="nucleotide sequence ID" value="NZ_CP017707.1"/>
</dbReference>
<evidence type="ECO:0000256" key="3">
    <source>
        <dbReference type="ARBA" id="ARBA00022475"/>
    </source>
</evidence>
<keyword evidence="5 7" id="KW-1133">Transmembrane helix</keyword>
<evidence type="ECO:0000256" key="6">
    <source>
        <dbReference type="ARBA" id="ARBA00023136"/>
    </source>
</evidence>
<evidence type="ECO:0000256" key="5">
    <source>
        <dbReference type="ARBA" id="ARBA00022989"/>
    </source>
</evidence>
<feature type="transmembrane region" description="Helical" evidence="7">
    <location>
        <begin position="78"/>
        <end position="95"/>
    </location>
</feature>
<name>A0A1D9LDC3_9NEIS</name>
<keyword evidence="6 7" id="KW-0472">Membrane</keyword>
<evidence type="ECO:0000256" key="4">
    <source>
        <dbReference type="ARBA" id="ARBA00022692"/>
    </source>
</evidence>
<evidence type="ECO:0000313" key="8">
    <source>
        <dbReference type="EMBL" id="AOZ49277.1"/>
    </source>
</evidence>
<comment type="subcellular location">
    <subcellularLocation>
        <location evidence="1 7">Cell membrane</location>
        <topology evidence="1 7">Multi-pass membrane protein</topology>
    </subcellularLocation>
</comment>
<sequence length="233" mass="25266">MQLLSTFITKFLFVMAALLPIMNPPGLVPIFISMTARNTPQQRRYLARRIAVYCALLLIGSMFVGGYVLSFFGVSLPVVQMSGGLLITFAAWRMLNDTPAESSQPSTEQARVDSQAELKQRAFYPLTFPLTVGPGSVSVAITIGATLTGSGKGLVRFVISPVAGLTAVLVCSTLVYLCYANADKLLRYLGQTGSVVFLRLSAFILLCLGVQIMWDGFGELASQWLRDNAAMLH</sequence>
<organism evidence="8 10">
    <name type="scientific">Chromobacterium vaccinii</name>
    <dbReference type="NCBI Taxonomy" id="1108595"/>
    <lineage>
        <taxon>Bacteria</taxon>
        <taxon>Pseudomonadati</taxon>
        <taxon>Pseudomonadota</taxon>
        <taxon>Betaproteobacteria</taxon>
        <taxon>Neisseriales</taxon>
        <taxon>Chromobacteriaceae</taxon>
        <taxon>Chromobacterium</taxon>
    </lineage>
</organism>